<gene>
    <name evidence="2" type="ORF">HMPREF0291_10338</name>
</gene>
<sequence length="160" mass="17508">MAGMFPTIVSDPNDPNRRYRGAVGDTWPRNLQIAFYLICGAAVLMLVTAMMLLSQGFPGDPANESLRASYMTNLRAVSIGNIVLALLLVSAASYFRHGNRIARRCAAGFVALSCFLNVAAFMVQLTSWASMVIVILLAFSMLFAFRPDANAFVDKMSPRF</sequence>
<dbReference type="RefSeq" id="WP_005286965.1">
    <property type="nucleotide sequence ID" value="NZ_CM000961.1"/>
</dbReference>
<proteinExistence type="predicted"/>
<keyword evidence="3" id="KW-1185">Reference proteome</keyword>
<protein>
    <submittedName>
        <fullName evidence="2">Uncharacterized protein</fullName>
    </submittedName>
</protein>
<dbReference type="Proteomes" id="UP000004208">
    <property type="component" value="Unassembled WGS sequence"/>
</dbReference>
<dbReference type="OrthoDB" id="4426696at2"/>
<evidence type="ECO:0000256" key="1">
    <source>
        <dbReference type="SAM" id="Phobius"/>
    </source>
</evidence>
<dbReference type="HOGENOM" id="CLU_133685_1_0_11"/>
<feature type="transmembrane region" description="Helical" evidence="1">
    <location>
        <begin position="33"/>
        <end position="54"/>
    </location>
</feature>
<evidence type="ECO:0000313" key="3">
    <source>
        <dbReference type="Proteomes" id="UP000004208"/>
    </source>
</evidence>
<dbReference type="EMBL" id="ACLJ02000001">
    <property type="protein sequence ID" value="EFK55080.1"/>
    <property type="molecule type" value="Genomic_DNA"/>
</dbReference>
<keyword evidence="1" id="KW-0812">Transmembrane</keyword>
<keyword evidence="1" id="KW-1133">Transmembrane helix</keyword>
<keyword evidence="1" id="KW-0472">Membrane</keyword>
<dbReference type="AlphaFoldDB" id="D7WB49"/>
<dbReference type="STRING" id="585529.HMPREF0291_10338"/>
<feature type="transmembrane region" description="Helical" evidence="1">
    <location>
        <begin position="101"/>
        <end position="122"/>
    </location>
</feature>
<name>D7WB49_9CORY</name>
<reference evidence="2" key="1">
    <citation type="submission" date="2010-06" db="EMBL/GenBank/DDBJ databases">
        <authorList>
            <person name="Muzny D."/>
            <person name="Qin X."/>
            <person name="Buhay C."/>
            <person name="Dugan-Rocha S."/>
            <person name="Ding Y."/>
            <person name="Chen G."/>
            <person name="Hawes A."/>
            <person name="Holder M."/>
            <person name="Jhangiani S."/>
            <person name="Johnson A."/>
            <person name="Khan Z."/>
            <person name="Li Z."/>
            <person name="Liu W."/>
            <person name="Liu X."/>
            <person name="Perez L."/>
            <person name="Shen H."/>
            <person name="Wang Q."/>
            <person name="Watt J."/>
            <person name="Xi L."/>
            <person name="Xin Y."/>
            <person name="Zhou J."/>
            <person name="Deng J."/>
            <person name="Jiang H."/>
            <person name="Liu Y."/>
            <person name="Qu J."/>
            <person name="Song X.-Z."/>
            <person name="Zhang L."/>
            <person name="Villasana D."/>
            <person name="Johnson A."/>
            <person name="Liu J."/>
            <person name="Liyanage D."/>
            <person name="Lorensuhewa L."/>
            <person name="Robinson T."/>
            <person name="Song A."/>
            <person name="Song B.-B."/>
            <person name="Dinh H."/>
            <person name="Thornton R."/>
            <person name="Coyle M."/>
            <person name="Francisco L."/>
            <person name="Jackson L."/>
            <person name="Javaid M."/>
            <person name="Korchina V."/>
            <person name="Kovar C."/>
            <person name="Mata R."/>
            <person name="Mathew T."/>
            <person name="Ngo R."/>
            <person name="Nguyen L."/>
            <person name="Nguyen N."/>
            <person name="Okwuonu G."/>
            <person name="Ongeri F."/>
            <person name="Pham C."/>
            <person name="Simmons D."/>
            <person name="Wilczek-Boney K."/>
            <person name="Hale W."/>
            <person name="Jakkamsetti A."/>
            <person name="Pham P."/>
            <person name="Ruth R."/>
            <person name="San Lucas F."/>
            <person name="Warren J."/>
            <person name="Zhang J."/>
            <person name="Zhao Z."/>
            <person name="Zhou C."/>
            <person name="Zhu D."/>
            <person name="Lee S."/>
            <person name="Bess C."/>
            <person name="Blankenburg K."/>
            <person name="Forbes L."/>
            <person name="Fu Q."/>
            <person name="Gubbala S."/>
            <person name="Hirani K."/>
            <person name="Jayaseelan J.C."/>
            <person name="Lara F."/>
            <person name="Munidasa M."/>
            <person name="Palculict T."/>
            <person name="Patil S."/>
            <person name="Pu L.-L."/>
            <person name="Saada N."/>
            <person name="Tang L."/>
            <person name="Weissenberger G."/>
            <person name="Zhu Y."/>
            <person name="Hemphill L."/>
            <person name="Shang Y."/>
            <person name="Youmans B."/>
            <person name="Ayvaz T."/>
            <person name="Ross M."/>
            <person name="Santibanez J."/>
            <person name="Aqrawi P."/>
            <person name="Gross S."/>
            <person name="Joshi V."/>
            <person name="Fowler G."/>
            <person name="Nazareth L."/>
            <person name="Reid J."/>
            <person name="Worley K."/>
            <person name="Petrosino J."/>
            <person name="Highlander S."/>
            <person name="Gibbs R."/>
        </authorList>
    </citation>
    <scope>NUCLEOTIDE SEQUENCE [LARGE SCALE GENOMIC DNA]</scope>
    <source>
        <strain evidence="2">ATCC 33030</strain>
    </source>
</reference>
<feature type="transmembrane region" description="Helical" evidence="1">
    <location>
        <begin position="74"/>
        <end position="94"/>
    </location>
</feature>
<accession>D7WB49</accession>
<dbReference type="eggNOG" id="ENOG5031F93">
    <property type="taxonomic scope" value="Bacteria"/>
</dbReference>
<organism evidence="2 3">
    <name type="scientific">Corynebacterium genitalium ATCC 33030</name>
    <dbReference type="NCBI Taxonomy" id="585529"/>
    <lineage>
        <taxon>Bacteria</taxon>
        <taxon>Bacillati</taxon>
        <taxon>Actinomycetota</taxon>
        <taxon>Actinomycetes</taxon>
        <taxon>Mycobacteriales</taxon>
        <taxon>Corynebacteriaceae</taxon>
        <taxon>Corynebacterium</taxon>
    </lineage>
</organism>
<comment type="caution">
    <text evidence="2">The sequence shown here is derived from an EMBL/GenBank/DDBJ whole genome shotgun (WGS) entry which is preliminary data.</text>
</comment>
<feature type="transmembrane region" description="Helical" evidence="1">
    <location>
        <begin position="128"/>
        <end position="145"/>
    </location>
</feature>
<evidence type="ECO:0000313" key="2">
    <source>
        <dbReference type="EMBL" id="EFK55080.1"/>
    </source>
</evidence>